<dbReference type="GO" id="GO:0016020">
    <property type="term" value="C:membrane"/>
    <property type="evidence" value="ECO:0007669"/>
    <property type="project" value="InterPro"/>
</dbReference>
<keyword evidence="5" id="KW-1133">Transmembrane helix</keyword>
<evidence type="ECO:0000313" key="9">
    <source>
        <dbReference type="Proteomes" id="UP000617628"/>
    </source>
</evidence>
<evidence type="ECO:0000256" key="3">
    <source>
        <dbReference type="ARBA" id="ARBA00023012"/>
    </source>
</evidence>
<dbReference type="SUPFAM" id="SSF55874">
    <property type="entry name" value="ATPase domain of HSP90 chaperone/DNA topoisomerase II/histidine kinase"/>
    <property type="match status" value="1"/>
</dbReference>
<keyword evidence="5" id="KW-0472">Membrane</keyword>
<evidence type="ECO:0000313" key="8">
    <source>
        <dbReference type="EMBL" id="MBK1878481.1"/>
    </source>
</evidence>
<dbReference type="Pfam" id="PF02518">
    <property type="entry name" value="HATPase_c"/>
    <property type="match status" value="1"/>
</dbReference>
<dbReference type="Gene3D" id="3.30.565.10">
    <property type="entry name" value="Histidine kinase-like ATPase, C-terminal domain"/>
    <property type="match status" value="1"/>
</dbReference>
<dbReference type="Pfam" id="PF07730">
    <property type="entry name" value="HisKA_3"/>
    <property type="match status" value="1"/>
</dbReference>
<dbReference type="GO" id="GO:0000155">
    <property type="term" value="F:phosphorelay sensor kinase activity"/>
    <property type="evidence" value="ECO:0007669"/>
    <property type="project" value="InterPro"/>
</dbReference>
<dbReference type="AlphaFoldDB" id="A0A934VM51"/>
<dbReference type="EMBL" id="JAENIL010000031">
    <property type="protein sequence ID" value="MBK1878481.1"/>
    <property type="molecule type" value="Genomic_DNA"/>
</dbReference>
<feature type="transmembrane region" description="Helical" evidence="5">
    <location>
        <begin position="448"/>
        <end position="467"/>
    </location>
</feature>
<feature type="domain" description="Histidine kinase/HSP90-like ATPase" evidence="7">
    <location>
        <begin position="633"/>
        <end position="729"/>
    </location>
</feature>
<dbReference type="InterPro" id="IPR036890">
    <property type="entry name" value="HATPase_C_sf"/>
</dbReference>
<keyword evidence="9" id="KW-1185">Reference proteome</keyword>
<keyword evidence="1" id="KW-0808">Transferase</keyword>
<evidence type="ECO:0000256" key="6">
    <source>
        <dbReference type="SAM" id="SignalP"/>
    </source>
</evidence>
<feature type="chain" id="PRO_5037324636" description="Histidine kinase/HSP90-like ATPase domain-containing protein" evidence="6">
    <location>
        <begin position="25"/>
        <end position="738"/>
    </location>
</feature>
<name>A0A934VM51_9BACT</name>
<keyword evidence="2" id="KW-0418">Kinase</keyword>
<keyword evidence="6" id="KW-0732">Signal</keyword>
<dbReference type="SMART" id="SM00387">
    <property type="entry name" value="HATPase_c"/>
    <property type="match status" value="1"/>
</dbReference>
<sequence>MRVIRPFKTLAQVVLLATINPAIAQEEESPPQPLRNIAEITALSDNLAGRQLSIDVTGVVTAAEPSWQGQFFVQDPTGGVWVEYYGNATPPIGSLIKITGQSHPGAFAPIIAAPQWSILETVPLPTAKTVNIDDLVLGVYDGQRVELKGIVRAVKQEGSRYILTVAAAGHRLEVWVPVELIKSPESLIASTIAVRGTTATHYNQDLRHLTGVGIYTTRSEDFEIIALEENDPFHSAIIPIKRVAQHRPGMGSDKRIRISGTVTHKGFGPRLFIQDESAGLRIMSSKSSNINVQDHVEVIGFLEFENHLPVLNDAILRKTSASRQVIDPNPVPIAELKRGLHHGEYIVLDGRVLDRTSRPILDATGNSIGNSTTWLVQGEDLSFTIEYASVADSPIQTVAPIGSLISAQGVCFSVIEEPVELKSVQLLLSELGQIQIIKSPSWLTPTRLLIGLAILGSLLMLAMAWLLTVSKKNARLKVLVNEKQEAQNLLQVANDTLEQKVEERSKQLQVEMSARKEARVQFKAVIAERTRLARDLHDTLEQALTGIALQLETANKLFSTSEKKAQTHISLARRWLSQSQIELRNSIWDLRSRELEQFDLAQALKQSVERLADSMGLKANFATNGEKRPLAEILEENVLRIGQEAMTNVAKHSKATEVWVELSYSDKELNLKIRDNGIGFEAKSKHTSPVNHYGLLGMKERANRISGSFKIESQAEIGTTLYLTTPIENRPATNHLKD</sequence>
<dbReference type="Proteomes" id="UP000617628">
    <property type="component" value="Unassembled WGS sequence"/>
</dbReference>
<evidence type="ECO:0000256" key="1">
    <source>
        <dbReference type="ARBA" id="ARBA00022679"/>
    </source>
</evidence>
<accession>A0A934VM51</accession>
<keyword evidence="4" id="KW-0175">Coiled coil</keyword>
<protein>
    <recommendedName>
        <fullName evidence="7">Histidine kinase/HSP90-like ATPase domain-containing protein</fullName>
    </recommendedName>
</protein>
<dbReference type="PANTHER" id="PTHR24421">
    <property type="entry name" value="NITRATE/NITRITE SENSOR PROTEIN NARX-RELATED"/>
    <property type="match status" value="1"/>
</dbReference>
<gene>
    <name evidence="8" type="ORF">JIN87_16490</name>
</gene>
<keyword evidence="5" id="KW-0812">Transmembrane</keyword>
<dbReference type="InterPro" id="IPR050482">
    <property type="entry name" value="Sensor_HK_TwoCompSys"/>
</dbReference>
<keyword evidence="3" id="KW-0902">Two-component regulatory system</keyword>
<dbReference type="RefSeq" id="WP_200356693.1">
    <property type="nucleotide sequence ID" value="NZ_JAENIL010000031.1"/>
</dbReference>
<proteinExistence type="predicted"/>
<dbReference type="GO" id="GO:0046983">
    <property type="term" value="F:protein dimerization activity"/>
    <property type="evidence" value="ECO:0007669"/>
    <property type="project" value="InterPro"/>
</dbReference>
<reference evidence="8" key="1">
    <citation type="submission" date="2021-01" db="EMBL/GenBank/DDBJ databases">
        <title>Modified the classification status of verrucomicrobia.</title>
        <authorList>
            <person name="Feng X."/>
        </authorList>
    </citation>
    <scope>NUCLEOTIDE SEQUENCE</scope>
    <source>
        <strain evidence="8">KCTC 13126</strain>
    </source>
</reference>
<dbReference type="CDD" id="cd16917">
    <property type="entry name" value="HATPase_UhpB-NarQ-NarX-like"/>
    <property type="match status" value="1"/>
</dbReference>
<evidence type="ECO:0000256" key="2">
    <source>
        <dbReference type="ARBA" id="ARBA00022777"/>
    </source>
</evidence>
<comment type="caution">
    <text evidence="8">The sequence shown here is derived from an EMBL/GenBank/DDBJ whole genome shotgun (WGS) entry which is preliminary data.</text>
</comment>
<dbReference type="PANTHER" id="PTHR24421:SF62">
    <property type="entry name" value="SENSORY TRANSDUCTION HISTIDINE KINASE"/>
    <property type="match status" value="1"/>
</dbReference>
<evidence type="ECO:0000259" key="7">
    <source>
        <dbReference type="SMART" id="SM00387"/>
    </source>
</evidence>
<dbReference type="InterPro" id="IPR003594">
    <property type="entry name" value="HATPase_dom"/>
</dbReference>
<evidence type="ECO:0000256" key="5">
    <source>
        <dbReference type="SAM" id="Phobius"/>
    </source>
</evidence>
<evidence type="ECO:0000256" key="4">
    <source>
        <dbReference type="SAM" id="Coils"/>
    </source>
</evidence>
<dbReference type="Gene3D" id="1.20.5.1930">
    <property type="match status" value="1"/>
</dbReference>
<feature type="signal peptide" evidence="6">
    <location>
        <begin position="1"/>
        <end position="24"/>
    </location>
</feature>
<organism evidence="8 9">
    <name type="scientific">Pelagicoccus mobilis</name>
    <dbReference type="NCBI Taxonomy" id="415221"/>
    <lineage>
        <taxon>Bacteria</taxon>
        <taxon>Pseudomonadati</taxon>
        <taxon>Verrucomicrobiota</taxon>
        <taxon>Opitutia</taxon>
        <taxon>Puniceicoccales</taxon>
        <taxon>Pelagicoccaceae</taxon>
        <taxon>Pelagicoccus</taxon>
    </lineage>
</organism>
<feature type="coiled-coil region" evidence="4">
    <location>
        <begin position="469"/>
        <end position="503"/>
    </location>
</feature>
<dbReference type="InterPro" id="IPR011712">
    <property type="entry name" value="Sig_transdc_His_kin_sub3_dim/P"/>
</dbReference>